<sequence length="185" mass="21493">MGNESRRCSWVNPNDPMYVKYHDEEWSKPLHDERALYELFILETFQAGLSWATILHKRENFRRAYEGFIPERVAAFDAAKIEELMQDAGIIRNRRKIEASIINSRIFLEIAREFGSFDRYIWGFTNGKSVRESCELRTTSPLSDEISKDLKRRGMKFVGSICIYSTLQAIGVLAAHTDECDWSKA</sequence>
<proteinExistence type="predicted"/>
<dbReference type="PANTHER" id="PTHR30037:SF4">
    <property type="entry name" value="DNA-3-METHYLADENINE GLYCOSYLASE I"/>
    <property type="match status" value="1"/>
</dbReference>
<evidence type="ECO:0008006" key="4">
    <source>
        <dbReference type="Google" id="ProtNLM"/>
    </source>
</evidence>
<dbReference type="InterPro" id="IPR052891">
    <property type="entry name" value="DNA-3mA_glycosylase"/>
</dbReference>
<organism evidence="2 3">
    <name type="scientific">Selenomonas noxia F0398</name>
    <dbReference type="NCBI Taxonomy" id="702437"/>
    <lineage>
        <taxon>Bacteria</taxon>
        <taxon>Bacillati</taxon>
        <taxon>Bacillota</taxon>
        <taxon>Negativicutes</taxon>
        <taxon>Selenomonadales</taxon>
        <taxon>Selenomonadaceae</taxon>
        <taxon>Selenomonas</taxon>
    </lineage>
</organism>
<keyword evidence="1" id="KW-0472">Membrane</keyword>
<comment type="caution">
    <text evidence="2">The sequence shown here is derived from an EMBL/GenBank/DDBJ whole genome shotgun (WGS) entry which is preliminary data.</text>
</comment>
<accession>A0ABN0DMQ9</accession>
<gene>
    <name evidence="2" type="ORF">HMPREF9432_01880</name>
</gene>
<dbReference type="RefSeq" id="WP_006697055.1">
    <property type="nucleotide sequence ID" value="NZ_JH376862.1"/>
</dbReference>
<dbReference type="SUPFAM" id="SSF48150">
    <property type="entry name" value="DNA-glycosylase"/>
    <property type="match status" value="1"/>
</dbReference>
<feature type="transmembrane region" description="Helical" evidence="1">
    <location>
        <begin position="157"/>
        <end position="176"/>
    </location>
</feature>
<protein>
    <recommendedName>
        <fullName evidence="4">DNA-3-methyladenine glycosylase I</fullName>
    </recommendedName>
</protein>
<dbReference type="Gene3D" id="1.10.340.30">
    <property type="entry name" value="Hypothetical protein, domain 2"/>
    <property type="match status" value="1"/>
</dbReference>
<evidence type="ECO:0000256" key="1">
    <source>
        <dbReference type="SAM" id="Phobius"/>
    </source>
</evidence>
<dbReference type="PANTHER" id="PTHR30037">
    <property type="entry name" value="DNA-3-METHYLADENINE GLYCOSYLASE 1"/>
    <property type="match status" value="1"/>
</dbReference>
<dbReference type="EMBL" id="ADGH01000019">
    <property type="protein sequence ID" value="EHG23300.1"/>
    <property type="molecule type" value="Genomic_DNA"/>
</dbReference>
<reference evidence="2 3" key="1">
    <citation type="submission" date="2011-08" db="EMBL/GenBank/DDBJ databases">
        <title>The Genome Sequence of Selenomonas noxia F0398.</title>
        <authorList>
            <consortium name="The Broad Institute Genome Sequencing Platform"/>
            <person name="Earl A."/>
            <person name="Ward D."/>
            <person name="Feldgarden M."/>
            <person name="Gevers D."/>
            <person name="Izard J."/>
            <person name="Ganesan A."/>
            <person name="Blanton J.M."/>
            <person name="Baranova O.V."/>
            <person name="Tanner A.C."/>
            <person name="Dewhirst F.E."/>
            <person name="Young S.K."/>
            <person name="Zeng Q."/>
            <person name="Gargeya S."/>
            <person name="Fitzgerald M."/>
            <person name="Haas B."/>
            <person name="Abouelleil A."/>
            <person name="Alvarado L."/>
            <person name="Arachchi H.M."/>
            <person name="Berlin A."/>
            <person name="Brown A."/>
            <person name="Chapman S.B."/>
            <person name="Chen Z."/>
            <person name="Dunbar C."/>
            <person name="Freedman E."/>
            <person name="Gearin G."/>
            <person name="Gellesch M."/>
            <person name="Goldberg J."/>
            <person name="Griggs A."/>
            <person name="Gujja S."/>
            <person name="Heiman D."/>
            <person name="Howarth C."/>
            <person name="Larson L."/>
            <person name="Lui A."/>
            <person name="MacDonald P.J.P."/>
            <person name="Montmayeur A."/>
            <person name="Murphy C."/>
            <person name="Neiman D."/>
            <person name="Pearson M."/>
            <person name="Priest M."/>
            <person name="Roberts A."/>
            <person name="Saif S."/>
            <person name="Shea T."/>
            <person name="Shenoy N."/>
            <person name="Sisk P."/>
            <person name="Stolte C."/>
            <person name="Sykes S."/>
            <person name="Wortman J."/>
            <person name="Nusbaum C."/>
            <person name="Birren B."/>
        </authorList>
    </citation>
    <scope>NUCLEOTIDE SEQUENCE [LARGE SCALE GENOMIC DNA]</scope>
    <source>
        <strain evidence="2 3">F0398</strain>
    </source>
</reference>
<evidence type="ECO:0000313" key="2">
    <source>
        <dbReference type="EMBL" id="EHG23300.1"/>
    </source>
</evidence>
<dbReference type="Proteomes" id="UP000003175">
    <property type="component" value="Unassembled WGS sequence"/>
</dbReference>
<keyword evidence="1" id="KW-1133">Transmembrane helix</keyword>
<dbReference type="Pfam" id="PF03352">
    <property type="entry name" value="Adenine_glyco"/>
    <property type="match status" value="1"/>
</dbReference>
<dbReference type="InterPro" id="IPR011257">
    <property type="entry name" value="DNA_glycosylase"/>
</dbReference>
<name>A0ABN0DMQ9_9FIRM</name>
<keyword evidence="1" id="KW-0812">Transmembrane</keyword>
<dbReference type="InterPro" id="IPR005019">
    <property type="entry name" value="Adenine_glyco"/>
</dbReference>
<keyword evidence="3" id="KW-1185">Reference proteome</keyword>
<evidence type="ECO:0000313" key="3">
    <source>
        <dbReference type="Proteomes" id="UP000003175"/>
    </source>
</evidence>